<feature type="transmembrane region" description="Helical" evidence="1">
    <location>
        <begin position="25"/>
        <end position="50"/>
    </location>
</feature>
<organism evidence="2">
    <name type="scientific">Kitasatospora camelliae</name>
    <dbReference type="NCBI Taxonomy" id="3156397"/>
    <lineage>
        <taxon>Bacteria</taxon>
        <taxon>Bacillati</taxon>
        <taxon>Actinomycetota</taxon>
        <taxon>Actinomycetes</taxon>
        <taxon>Kitasatosporales</taxon>
        <taxon>Streptomycetaceae</taxon>
        <taxon>Kitasatospora</taxon>
    </lineage>
</organism>
<dbReference type="EMBL" id="CP159872">
    <property type="protein sequence ID" value="XCM81661.1"/>
    <property type="molecule type" value="Genomic_DNA"/>
</dbReference>
<accession>A0AAU8JZ49</accession>
<evidence type="ECO:0000256" key="1">
    <source>
        <dbReference type="SAM" id="Phobius"/>
    </source>
</evidence>
<dbReference type="KEGG" id="kcm:ABWK59_23545"/>
<keyword evidence="1" id="KW-1133">Transmembrane helix</keyword>
<gene>
    <name evidence="2" type="ORF">ABWK59_23545</name>
</gene>
<reference evidence="2" key="1">
    <citation type="submission" date="2024-06" db="EMBL/GenBank/DDBJ databases">
        <title>The genome sequences of Kitasatospora sp. strain HUAS MG31.</title>
        <authorList>
            <person name="Mo P."/>
        </authorList>
    </citation>
    <scope>NUCLEOTIDE SEQUENCE</scope>
    <source>
        <strain evidence="2">HUAS MG31</strain>
    </source>
</reference>
<dbReference type="RefSeq" id="WP_354642588.1">
    <property type="nucleotide sequence ID" value="NZ_CP159872.1"/>
</dbReference>
<name>A0AAU8JZ49_9ACTN</name>
<sequence>MYGQHTTPTGTPLTPSAGPRSKTGLIIWFVLQWIWVPLSFLGRLVILPFITASDLLTDGRFDAEVLRVLFRPVTRWVGPARFAREWGTDPRRWDAHMNRLCDVALKAYQEQRQGAGSFHGWTYLRYGSEGNALLISPKDYRGLPPERIHAIASSRGLVARSGGPFGITLVPATGWRSNLL</sequence>
<keyword evidence="1" id="KW-0472">Membrane</keyword>
<protein>
    <submittedName>
        <fullName evidence="2">Uncharacterized protein</fullName>
    </submittedName>
</protein>
<evidence type="ECO:0000313" key="2">
    <source>
        <dbReference type="EMBL" id="XCM81661.1"/>
    </source>
</evidence>
<keyword evidence="1" id="KW-0812">Transmembrane</keyword>
<dbReference type="AlphaFoldDB" id="A0AAU8JZ49"/>
<proteinExistence type="predicted"/>